<protein>
    <submittedName>
        <fullName evidence="2">Uncharacterized protein</fullName>
    </submittedName>
</protein>
<evidence type="ECO:0000256" key="1">
    <source>
        <dbReference type="SAM" id="MobiDB-lite"/>
    </source>
</evidence>
<dbReference type="Proteomes" id="UP000032142">
    <property type="component" value="Unassembled WGS sequence"/>
</dbReference>
<feature type="compositionally biased region" description="Basic and acidic residues" evidence="1">
    <location>
        <begin position="13"/>
        <end position="27"/>
    </location>
</feature>
<reference evidence="3" key="1">
    <citation type="submission" date="2014-09" db="EMBL/GenBank/DDBJ databases">
        <authorList>
            <person name="Mudge J."/>
            <person name="Ramaraj T."/>
            <person name="Lindquist I.E."/>
            <person name="Bharti A.K."/>
            <person name="Sundararajan A."/>
            <person name="Cameron C.T."/>
            <person name="Woodward J.E."/>
            <person name="May G.D."/>
            <person name="Brubaker C."/>
            <person name="Broadhvest J."/>
            <person name="Wilkins T.A."/>
        </authorList>
    </citation>
    <scope>NUCLEOTIDE SEQUENCE</scope>
    <source>
        <strain evidence="3">cv. AKA8401</strain>
    </source>
</reference>
<organism evidence="2 3">
    <name type="scientific">Gossypium arboreum</name>
    <name type="common">Tree cotton</name>
    <name type="synonym">Gossypium nanking</name>
    <dbReference type="NCBI Taxonomy" id="29729"/>
    <lineage>
        <taxon>Eukaryota</taxon>
        <taxon>Viridiplantae</taxon>
        <taxon>Streptophyta</taxon>
        <taxon>Embryophyta</taxon>
        <taxon>Tracheophyta</taxon>
        <taxon>Spermatophyta</taxon>
        <taxon>Magnoliopsida</taxon>
        <taxon>eudicotyledons</taxon>
        <taxon>Gunneridae</taxon>
        <taxon>Pentapetalae</taxon>
        <taxon>rosids</taxon>
        <taxon>malvids</taxon>
        <taxon>Malvales</taxon>
        <taxon>Malvaceae</taxon>
        <taxon>Malvoideae</taxon>
        <taxon>Gossypium</taxon>
    </lineage>
</organism>
<gene>
    <name evidence="2" type="ORF">F383_30833</name>
</gene>
<feature type="region of interest" description="Disordered" evidence="1">
    <location>
        <begin position="1"/>
        <end position="34"/>
    </location>
</feature>
<evidence type="ECO:0000313" key="2">
    <source>
        <dbReference type="EMBL" id="KHG24396.1"/>
    </source>
</evidence>
<evidence type="ECO:0000313" key="3">
    <source>
        <dbReference type="Proteomes" id="UP000032142"/>
    </source>
</evidence>
<proteinExistence type="predicted"/>
<keyword evidence="3" id="KW-1185">Reference proteome</keyword>
<dbReference type="EMBL" id="KN428610">
    <property type="protein sequence ID" value="KHG24396.1"/>
    <property type="molecule type" value="Genomic_DNA"/>
</dbReference>
<name>A0A0B0PLW3_GOSAR</name>
<accession>A0A0B0PLW3</accession>
<sequence>MRRSGPPNGYERSQLDDGAHGNDEEGTHGAGTEAAAMLEAAESCCGAKDGARVF</sequence>
<dbReference type="AlphaFoldDB" id="A0A0B0PLW3"/>